<evidence type="ECO:0000313" key="4">
    <source>
        <dbReference type="EMBL" id="GGE70883.1"/>
    </source>
</evidence>
<dbReference type="GO" id="GO:0003677">
    <property type="term" value="F:DNA binding"/>
    <property type="evidence" value="ECO:0007669"/>
    <property type="project" value="UniProtKB-UniRule"/>
</dbReference>
<dbReference type="AlphaFoldDB" id="A0A917ARR1"/>
<keyword evidence="5" id="KW-1185">Reference proteome</keyword>
<evidence type="ECO:0000313" key="5">
    <source>
        <dbReference type="Proteomes" id="UP000633136"/>
    </source>
</evidence>
<evidence type="ECO:0000259" key="3">
    <source>
        <dbReference type="PROSITE" id="PS50977"/>
    </source>
</evidence>
<dbReference type="Proteomes" id="UP000633136">
    <property type="component" value="Unassembled WGS sequence"/>
</dbReference>
<dbReference type="Gene3D" id="1.10.357.10">
    <property type="entry name" value="Tetracycline Repressor, domain 2"/>
    <property type="match status" value="1"/>
</dbReference>
<dbReference type="PROSITE" id="PS50977">
    <property type="entry name" value="HTH_TETR_2"/>
    <property type="match status" value="1"/>
</dbReference>
<dbReference type="InterPro" id="IPR009057">
    <property type="entry name" value="Homeodomain-like_sf"/>
</dbReference>
<evidence type="ECO:0000256" key="1">
    <source>
        <dbReference type="ARBA" id="ARBA00023125"/>
    </source>
</evidence>
<dbReference type="EMBL" id="BMIS01000007">
    <property type="protein sequence ID" value="GGE70883.1"/>
    <property type="molecule type" value="Genomic_DNA"/>
</dbReference>
<reference evidence="4" key="1">
    <citation type="journal article" date="2014" name="Int. J. Syst. Evol. Microbiol.">
        <title>Complete genome sequence of Corynebacterium casei LMG S-19264T (=DSM 44701T), isolated from a smear-ripened cheese.</title>
        <authorList>
            <consortium name="US DOE Joint Genome Institute (JGI-PGF)"/>
            <person name="Walter F."/>
            <person name="Albersmeier A."/>
            <person name="Kalinowski J."/>
            <person name="Ruckert C."/>
        </authorList>
    </citation>
    <scope>NUCLEOTIDE SEQUENCE</scope>
    <source>
        <strain evidence="4">CGMCC 1.15388</strain>
    </source>
</reference>
<reference evidence="4" key="2">
    <citation type="submission" date="2020-09" db="EMBL/GenBank/DDBJ databases">
        <authorList>
            <person name="Sun Q."/>
            <person name="Zhou Y."/>
        </authorList>
    </citation>
    <scope>NUCLEOTIDE SEQUENCE</scope>
    <source>
        <strain evidence="4">CGMCC 1.15388</strain>
    </source>
</reference>
<dbReference type="SUPFAM" id="SSF46689">
    <property type="entry name" value="Homeodomain-like"/>
    <property type="match status" value="1"/>
</dbReference>
<sequence length="195" mass="21052">MTDANDTPTAVVAAAAVRVAETSFDEISYRELSTAVGISERTVYRHFPTRAHLLTRTALALEAQLFAPTVFTDWAGLHEAVAQRFGAFDQHPAEAALLARAASVSAVSGYDSSFFAASVSALVEETAPGLNPRDRRRTASALCWFASAGFWARCRTAFGAEAEEIYRFYRSSAREVLRAAPEGTWPQTALVGSQA</sequence>
<gene>
    <name evidence="4" type="ORF">GCM10011401_17540</name>
</gene>
<accession>A0A917ARR1</accession>
<comment type="caution">
    <text evidence="4">The sequence shown here is derived from an EMBL/GenBank/DDBJ whole genome shotgun (WGS) entry which is preliminary data.</text>
</comment>
<proteinExistence type="predicted"/>
<keyword evidence="1 2" id="KW-0238">DNA-binding</keyword>
<dbReference type="InterPro" id="IPR001647">
    <property type="entry name" value="HTH_TetR"/>
</dbReference>
<feature type="DNA-binding region" description="H-T-H motif" evidence="2">
    <location>
        <begin position="28"/>
        <end position="47"/>
    </location>
</feature>
<name>A0A917ARR1_9MICC</name>
<organism evidence="4 5">
    <name type="scientific">Nesterenkonia cremea</name>
    <dbReference type="NCBI Taxonomy" id="1882340"/>
    <lineage>
        <taxon>Bacteria</taxon>
        <taxon>Bacillati</taxon>
        <taxon>Actinomycetota</taxon>
        <taxon>Actinomycetes</taxon>
        <taxon>Micrococcales</taxon>
        <taxon>Micrococcaceae</taxon>
        <taxon>Nesterenkonia</taxon>
    </lineage>
</organism>
<dbReference type="RefSeq" id="WP_188684794.1">
    <property type="nucleotide sequence ID" value="NZ_BMIS01000007.1"/>
</dbReference>
<feature type="domain" description="HTH tetR-type" evidence="3">
    <location>
        <begin position="5"/>
        <end position="65"/>
    </location>
</feature>
<evidence type="ECO:0000256" key="2">
    <source>
        <dbReference type="PROSITE-ProRule" id="PRU00335"/>
    </source>
</evidence>
<protein>
    <recommendedName>
        <fullName evidence="3">HTH tetR-type domain-containing protein</fullName>
    </recommendedName>
</protein>
<dbReference type="Pfam" id="PF00440">
    <property type="entry name" value="TetR_N"/>
    <property type="match status" value="1"/>
</dbReference>